<proteinExistence type="predicted"/>
<evidence type="ECO:0000256" key="1">
    <source>
        <dbReference type="SAM" id="Phobius"/>
    </source>
</evidence>
<sequence>MATRPPRNSNKACHHTRASDVPLACCGLLRLLSLSCILGALSITSLQSLRIRRYTGVERFRIFRKTRLFPAQFVVFIFALRSFERRIDPLKVIQAGA</sequence>
<evidence type="ECO:0000313" key="3">
    <source>
        <dbReference type="Proteomes" id="UP001140230"/>
    </source>
</evidence>
<keyword evidence="1" id="KW-1133">Transmembrane helix</keyword>
<organism evidence="2 3">
    <name type="scientific">Xanthomonas hortorum pv. hederae</name>
    <dbReference type="NCBI Taxonomy" id="453603"/>
    <lineage>
        <taxon>Bacteria</taxon>
        <taxon>Pseudomonadati</taxon>
        <taxon>Pseudomonadota</taxon>
        <taxon>Gammaproteobacteria</taxon>
        <taxon>Lysobacterales</taxon>
        <taxon>Lysobacteraceae</taxon>
        <taxon>Xanthomonas</taxon>
    </lineage>
</organism>
<reference evidence="2" key="1">
    <citation type="journal article" date="2022" name="Phytopathology">
        <title>Whole genome sequencing-based tracing of a 2022 introduction and outbreak of Xanthomonas hortorum pv. pelargonii.</title>
        <authorList>
            <person name="Iruegas Bocardo F."/>
            <person name="Weisberg A.J."/>
            <person name="Riutta E.R."/>
            <person name="Kilday K.B."/>
            <person name="Bonkowski J.C."/>
            <person name="Creswell T.C."/>
            <person name="Daughtrey M."/>
            <person name="Rane K.K."/>
            <person name="Grunwald N.J."/>
            <person name="Chang J.H."/>
            <person name="Putnam M."/>
        </authorList>
    </citation>
    <scope>NUCLEOTIDE SEQUENCE</scope>
    <source>
        <strain evidence="2">22-338</strain>
    </source>
</reference>
<dbReference type="EMBL" id="JANWTP010000019">
    <property type="protein sequence ID" value="MDC8637753.1"/>
    <property type="molecule type" value="Genomic_DNA"/>
</dbReference>
<keyword evidence="1" id="KW-0472">Membrane</keyword>
<dbReference type="Proteomes" id="UP001140230">
    <property type="component" value="Unassembled WGS sequence"/>
</dbReference>
<gene>
    <name evidence="2" type="ORF">NY667_07960</name>
</gene>
<name>A0A9X3Z066_9XANT</name>
<keyword evidence="1" id="KW-0812">Transmembrane</keyword>
<dbReference type="AlphaFoldDB" id="A0A9X3Z066"/>
<feature type="transmembrane region" description="Helical" evidence="1">
    <location>
        <begin position="21"/>
        <end position="46"/>
    </location>
</feature>
<protein>
    <submittedName>
        <fullName evidence="2">Uncharacterized protein</fullName>
    </submittedName>
</protein>
<dbReference type="RefSeq" id="WP_170118440.1">
    <property type="nucleotide sequence ID" value="NZ_CP168173.1"/>
</dbReference>
<comment type="caution">
    <text evidence="2">The sequence shown here is derived from an EMBL/GenBank/DDBJ whole genome shotgun (WGS) entry which is preliminary data.</text>
</comment>
<accession>A0A9X3Z066</accession>
<reference evidence="2" key="2">
    <citation type="submission" date="2022-08" db="EMBL/GenBank/DDBJ databases">
        <authorList>
            <person name="Iruegas-Bocardo F."/>
            <person name="Weisberg A.J."/>
            <person name="Riutta E.R."/>
            <person name="Kilday K."/>
            <person name="Bonkowski J.C."/>
            <person name="Creswell T."/>
            <person name="Daughtrey M.L."/>
            <person name="Rane K."/>
            <person name="Grunwald N.J."/>
            <person name="Chang J.H."/>
            <person name="Putnam M.L."/>
        </authorList>
    </citation>
    <scope>NUCLEOTIDE SEQUENCE</scope>
    <source>
        <strain evidence="2">22-338</strain>
    </source>
</reference>
<evidence type="ECO:0000313" key="2">
    <source>
        <dbReference type="EMBL" id="MDC8637753.1"/>
    </source>
</evidence>